<evidence type="ECO:0000313" key="5">
    <source>
        <dbReference type="EMBL" id="RCU46445.1"/>
    </source>
</evidence>
<name>A0A368NA57_9EURY</name>
<organism evidence="5 6">
    <name type="scientific">Haloplanus salinus</name>
    <dbReference type="NCBI Taxonomy" id="1126245"/>
    <lineage>
        <taxon>Archaea</taxon>
        <taxon>Methanobacteriati</taxon>
        <taxon>Methanobacteriota</taxon>
        <taxon>Stenosarchaea group</taxon>
        <taxon>Halobacteria</taxon>
        <taxon>Halobacteriales</taxon>
        <taxon>Haloferacaceae</taxon>
        <taxon>Haloplanus</taxon>
    </lineage>
</organism>
<dbReference type="InterPro" id="IPR029044">
    <property type="entry name" value="Nucleotide-diphossugar_trans"/>
</dbReference>
<comment type="similarity">
    <text evidence="1">Belongs to the glycosyltransferase 2 family.</text>
</comment>
<dbReference type="PANTHER" id="PTHR43685:SF5">
    <property type="entry name" value="GLYCOSYLTRANSFERASE EPSE-RELATED"/>
    <property type="match status" value="1"/>
</dbReference>
<evidence type="ECO:0000256" key="3">
    <source>
        <dbReference type="ARBA" id="ARBA00022679"/>
    </source>
</evidence>
<evidence type="ECO:0000256" key="2">
    <source>
        <dbReference type="ARBA" id="ARBA00022676"/>
    </source>
</evidence>
<reference evidence="5 6" key="1">
    <citation type="submission" date="2018-07" db="EMBL/GenBank/DDBJ databases">
        <title>Genome sequences of Haloplanus salinus JCM 18368T.</title>
        <authorList>
            <person name="Kim Y.B."/>
            <person name="Roh S.W."/>
        </authorList>
    </citation>
    <scope>NUCLEOTIDE SEQUENCE [LARGE SCALE GENOMIC DNA]</scope>
    <source>
        <strain evidence="5 6">JCM 18368</strain>
    </source>
</reference>
<dbReference type="SUPFAM" id="SSF53448">
    <property type="entry name" value="Nucleotide-diphospho-sugar transferases"/>
    <property type="match status" value="1"/>
</dbReference>
<comment type="caution">
    <text evidence="5">The sequence shown here is derived from an EMBL/GenBank/DDBJ whole genome shotgun (WGS) entry which is preliminary data.</text>
</comment>
<dbReference type="Gene3D" id="3.90.550.10">
    <property type="entry name" value="Spore Coat Polysaccharide Biosynthesis Protein SpsA, Chain A"/>
    <property type="match status" value="1"/>
</dbReference>
<evidence type="ECO:0000313" key="6">
    <source>
        <dbReference type="Proteomes" id="UP000252189"/>
    </source>
</evidence>
<dbReference type="InterPro" id="IPR050834">
    <property type="entry name" value="Glycosyltransf_2"/>
</dbReference>
<dbReference type="GO" id="GO:0016757">
    <property type="term" value="F:glycosyltransferase activity"/>
    <property type="evidence" value="ECO:0007669"/>
    <property type="project" value="UniProtKB-KW"/>
</dbReference>
<feature type="domain" description="Glycosyltransferase 2-like" evidence="4">
    <location>
        <begin position="8"/>
        <end position="158"/>
    </location>
</feature>
<evidence type="ECO:0000259" key="4">
    <source>
        <dbReference type="Pfam" id="PF00535"/>
    </source>
</evidence>
<dbReference type="OrthoDB" id="11098at2157"/>
<dbReference type="InterPro" id="IPR001173">
    <property type="entry name" value="Glyco_trans_2-like"/>
</dbReference>
<gene>
    <name evidence="5" type="ORF">DU504_03450</name>
</gene>
<dbReference type="PANTHER" id="PTHR43685">
    <property type="entry name" value="GLYCOSYLTRANSFERASE"/>
    <property type="match status" value="1"/>
</dbReference>
<proteinExistence type="inferred from homology"/>
<dbReference type="AlphaFoldDB" id="A0A368NA57"/>
<dbReference type="Proteomes" id="UP000252189">
    <property type="component" value="Unassembled WGS sequence"/>
</dbReference>
<evidence type="ECO:0000256" key="1">
    <source>
        <dbReference type="ARBA" id="ARBA00006739"/>
    </source>
</evidence>
<protein>
    <submittedName>
        <fullName evidence="5">Glycosyltransferase</fullName>
    </submittedName>
</protein>
<accession>A0A368NA57</accession>
<sequence>MTTYVGDEVSELRECFDSLVTQRRLPDELVVVRDFDLPSELVAAIDDLEARADFHVRDVAVDERGRGHARKVGVERADSEFVAIIDADDIALPHRLERQLAFFESNPTVDVAGGFIGEFETSSGEIRAVREVPTDPGAVRRMAHYRSPVNHPTVMFRRQAVVDAGNYRHMEYGEDYELWCRLLSNDRVLANVPEVLVKVRADGVIARRQGWDIAKREIELQRAIVETGFYDWKIALLNLSVRIPLRFFPKRLLERTYRRYFRS</sequence>
<dbReference type="Pfam" id="PF00535">
    <property type="entry name" value="Glycos_transf_2"/>
    <property type="match status" value="1"/>
</dbReference>
<keyword evidence="3 5" id="KW-0808">Transferase</keyword>
<keyword evidence="2" id="KW-0328">Glycosyltransferase</keyword>
<dbReference type="EMBL" id="QPHM01000001">
    <property type="protein sequence ID" value="RCU46445.1"/>
    <property type="molecule type" value="Genomic_DNA"/>
</dbReference>
<keyword evidence="6" id="KW-1185">Reference proteome</keyword>